<evidence type="ECO:0000313" key="2">
    <source>
        <dbReference type="Proteomes" id="UP000292347"/>
    </source>
</evidence>
<gene>
    <name evidence="1" type="ORF">EO081_03870</name>
</gene>
<dbReference type="AlphaFoldDB" id="A0A4Q2IW40"/>
<reference evidence="1 2" key="1">
    <citation type="submission" date="2019-01" db="EMBL/GenBank/DDBJ databases">
        <title>Sphingomonas mucosissima sp. nov. and Sphingomonas desiccabilis sp. nov., from biological soil crusts in the Colorado Plateau, USA.</title>
        <authorList>
            <person name="Zhu D."/>
        </authorList>
    </citation>
    <scope>NUCLEOTIDE SEQUENCE [LARGE SCALE GENOMIC DNA]</scope>
    <source>
        <strain evidence="1 2">CP1D</strain>
    </source>
</reference>
<proteinExistence type="predicted"/>
<protein>
    <submittedName>
        <fullName evidence="1">Uncharacterized protein</fullName>
    </submittedName>
</protein>
<organism evidence="1 2">
    <name type="scientific">Sphingomonas desiccabilis</name>
    <dbReference type="NCBI Taxonomy" id="429134"/>
    <lineage>
        <taxon>Bacteria</taxon>
        <taxon>Pseudomonadati</taxon>
        <taxon>Pseudomonadota</taxon>
        <taxon>Alphaproteobacteria</taxon>
        <taxon>Sphingomonadales</taxon>
        <taxon>Sphingomonadaceae</taxon>
        <taxon>Sphingomonas</taxon>
    </lineage>
</organism>
<keyword evidence="2" id="KW-1185">Reference proteome</keyword>
<dbReference type="Proteomes" id="UP000292347">
    <property type="component" value="Unassembled WGS sequence"/>
</dbReference>
<evidence type="ECO:0000313" key="1">
    <source>
        <dbReference type="EMBL" id="RXZ34805.1"/>
    </source>
</evidence>
<sequence length="66" mass="6817">MSDTPKPKAAAKAAPSPTEALEAALANLITAAEAFAAADGTTSHSFAAGEYRIRFQGNQLLKVERA</sequence>
<comment type="caution">
    <text evidence="1">The sequence shown here is derived from an EMBL/GenBank/DDBJ whole genome shotgun (WGS) entry which is preliminary data.</text>
</comment>
<dbReference type="RefSeq" id="WP_129340587.1">
    <property type="nucleotide sequence ID" value="NZ_JACIDD010000001.1"/>
</dbReference>
<name>A0A4Q2IW40_9SPHN</name>
<dbReference type="EMBL" id="SDPT01000001">
    <property type="protein sequence ID" value="RXZ34805.1"/>
    <property type="molecule type" value="Genomic_DNA"/>
</dbReference>
<accession>A0A4Q2IW40</accession>